<dbReference type="AlphaFoldDB" id="A0A1T2YKI2"/>
<proteinExistence type="predicted"/>
<evidence type="ECO:0000313" key="2">
    <source>
        <dbReference type="Proteomes" id="UP000190965"/>
    </source>
</evidence>
<reference evidence="1 2" key="1">
    <citation type="submission" date="2016-12" db="EMBL/GenBank/DDBJ databases">
        <title>Draft genome sequences of seven strains of Pseudomonas fluorescens that produce 4-formylaminooxyvinylglycine.</title>
        <authorList>
            <person name="Okrent R.A."/>
            <person name="Manning V.A."/>
            <person name="Trippe K.M."/>
        </authorList>
    </citation>
    <scope>NUCLEOTIDE SEQUENCE [LARGE SCALE GENOMIC DNA]</scope>
    <source>
        <strain evidence="1 2">P5A</strain>
    </source>
</reference>
<sequence length="76" mass="8321">MCGSWLACDADTSVFQPDRGDAIAGKPAPTVITDSQIFQKSRPGRCDDPRLFGAPHHDACSPIHPRFPSVRRSESR</sequence>
<dbReference type="OrthoDB" id="7033158at2"/>
<dbReference type="EMBL" id="MSDF01000021">
    <property type="protein sequence ID" value="OPA92446.1"/>
    <property type="molecule type" value="Genomic_DNA"/>
</dbReference>
<dbReference type="Proteomes" id="UP000190965">
    <property type="component" value="Unassembled WGS sequence"/>
</dbReference>
<evidence type="ECO:0000313" key="1">
    <source>
        <dbReference type="EMBL" id="OPA92446.1"/>
    </source>
</evidence>
<comment type="caution">
    <text evidence="1">The sequence shown here is derived from an EMBL/GenBank/DDBJ whole genome shotgun (WGS) entry which is preliminary data.</text>
</comment>
<name>A0A1T2YKI2_PSEFL</name>
<accession>A0A1T2YKI2</accession>
<gene>
    <name evidence="1" type="ORF">BFW87_17710</name>
</gene>
<organism evidence="1 2">
    <name type="scientific">Pseudomonas fluorescens</name>
    <dbReference type="NCBI Taxonomy" id="294"/>
    <lineage>
        <taxon>Bacteria</taxon>
        <taxon>Pseudomonadati</taxon>
        <taxon>Pseudomonadota</taxon>
        <taxon>Gammaproteobacteria</taxon>
        <taxon>Pseudomonadales</taxon>
        <taxon>Pseudomonadaceae</taxon>
        <taxon>Pseudomonas</taxon>
    </lineage>
</organism>
<protein>
    <submittedName>
        <fullName evidence="1">Uncharacterized protein</fullName>
    </submittedName>
</protein>